<dbReference type="Pfam" id="PF13949">
    <property type="entry name" value="ALIX_LYPXL_bnd"/>
    <property type="match status" value="1"/>
</dbReference>
<dbReference type="Gene3D" id="1.20.120.560">
    <property type="entry name" value="alix/aip1 in complex with the ypdl late domain"/>
    <property type="match status" value="1"/>
</dbReference>
<dbReference type="PANTHER" id="PTHR23030:SF39">
    <property type="entry name" value="PROGRAMMED CELL DEATH 6-INTERACTING PROTEIN"/>
    <property type="match status" value="1"/>
</dbReference>
<evidence type="ECO:0000313" key="4">
    <source>
        <dbReference type="EMBL" id="EDP45195.1"/>
    </source>
</evidence>
<dbReference type="OMA" id="HKANECI"/>
<feature type="coiled-coil region" evidence="2">
    <location>
        <begin position="356"/>
        <end position="399"/>
    </location>
</feature>
<reference evidence="4 5" key="1">
    <citation type="journal article" date="2007" name="Proc. Natl. Acad. Sci. U.S.A.">
        <title>Dandruff-associated Malassezia genomes reveal convergent and divergent virulence traits shared with plant and human fungal pathogens.</title>
        <authorList>
            <person name="Xu J."/>
            <person name="Saunders C.W."/>
            <person name="Hu P."/>
            <person name="Grant R.A."/>
            <person name="Boekhout T."/>
            <person name="Kuramae E.E."/>
            <person name="Kronstad J.W."/>
            <person name="Deangelis Y.M."/>
            <person name="Reeder N.L."/>
            <person name="Johnstone K.R."/>
            <person name="Leland M."/>
            <person name="Fieno A.M."/>
            <person name="Begley W.M."/>
            <person name="Sun Y."/>
            <person name="Lacey M.P."/>
            <person name="Chaudhary T."/>
            <person name="Keough T."/>
            <person name="Chu L."/>
            <person name="Sears R."/>
            <person name="Yuan B."/>
            <person name="Dawson T.L.Jr."/>
        </authorList>
    </citation>
    <scope>NUCLEOTIDE SEQUENCE [LARGE SCALE GENOMIC DNA]</scope>
    <source>
        <strain evidence="5">ATCC MYA-4612 / CBS 7966</strain>
    </source>
</reference>
<dbReference type="Gene3D" id="1.25.40.280">
    <property type="entry name" value="alix/aip1 like domains"/>
    <property type="match status" value="1"/>
</dbReference>
<sequence length="517" mass="58840">MLAQAQECFWQKAVMDSLKATTIAKLAQSVSDLYATCAQYIASASLPSDWSRHIECKRWHFAAAASYRKSCDDLDHRRHADELGRLMLASTSVHRAQTCVSRTMLPAVTRDLQSLQQVIQTNLRRAEKDNELIYLEAPTHAASLPEIGSALLAKDLCPSQLRAPLAYLKAQASSTMPIWFGRLVTYGIDVAVRLYEDRKTQFLQHDLEASVMELNEALSKALASMHTHSLLQRLATPHRVPPKWFEYVTHIRTCEVSELYERLEMMDETSQTCHALFNQLKTYAAKHPHETWTHVLDEYDHTLMQAASSDAQILTKLHSVEDLLKTMERGQMALHEWAMPVLHALDQVYTAHTGEIRMLRVQVEQLEDAVKERQALVLRARAEAESDDIGERLMQAARERHLGETSATEASMVDPAELQDVMDEAFQRYTVYVQELQASASLQEDRIRQMQHDQTCLLRSADLAQALDAQALAWDQVESAYTTWEALQHNMEEGTAFYNKLYDMLRRLADNNGLENA</sequence>
<proteinExistence type="inferred from homology"/>
<dbReference type="PANTHER" id="PTHR23030">
    <property type="entry name" value="PCD6 INTERACTING PROTEIN-RELATED"/>
    <property type="match status" value="1"/>
</dbReference>
<accession>A8PS33</accession>
<dbReference type="PROSITE" id="PS51180">
    <property type="entry name" value="BRO1"/>
    <property type="match status" value="1"/>
</dbReference>
<dbReference type="InterPro" id="IPR038499">
    <property type="entry name" value="BRO1_sf"/>
</dbReference>
<keyword evidence="5" id="KW-1185">Reference proteome</keyword>
<comment type="caution">
    <text evidence="4">The sequence shown here is derived from an EMBL/GenBank/DDBJ whole genome shotgun (WGS) entry which is preliminary data.</text>
</comment>
<gene>
    <name evidence="4" type="ORF">MGL_0184</name>
</gene>
<dbReference type="STRING" id="425265.A8PS33"/>
<dbReference type="KEGG" id="mgl:MGL_0184"/>
<dbReference type="RefSeq" id="XP_001732409.1">
    <property type="nucleotide sequence ID" value="XM_001732357.1"/>
</dbReference>
<protein>
    <recommendedName>
        <fullName evidence="3">BRO1 domain-containing protein</fullName>
    </recommendedName>
</protein>
<dbReference type="Proteomes" id="UP000008837">
    <property type="component" value="Unassembled WGS sequence"/>
</dbReference>
<evidence type="ECO:0000313" key="5">
    <source>
        <dbReference type="Proteomes" id="UP000008837"/>
    </source>
</evidence>
<evidence type="ECO:0000256" key="2">
    <source>
        <dbReference type="SAM" id="Coils"/>
    </source>
</evidence>
<dbReference type="Pfam" id="PF03097">
    <property type="entry name" value="BRO1"/>
    <property type="match status" value="1"/>
</dbReference>
<dbReference type="InParanoid" id="A8PS33"/>
<dbReference type="GeneID" id="5856715"/>
<evidence type="ECO:0000259" key="3">
    <source>
        <dbReference type="PROSITE" id="PS51180"/>
    </source>
</evidence>
<comment type="similarity">
    <text evidence="1">Belongs to the palA/RIM20 family.</text>
</comment>
<dbReference type="AlphaFoldDB" id="A8PS33"/>
<dbReference type="VEuPathDB" id="FungiDB:MGL_0184"/>
<dbReference type="InterPro" id="IPR004328">
    <property type="entry name" value="BRO1_dom"/>
</dbReference>
<dbReference type="OrthoDB" id="64867at2759"/>
<dbReference type="Gene3D" id="1.20.140.50">
    <property type="entry name" value="alix/aip1 like domains"/>
    <property type="match status" value="1"/>
</dbReference>
<organism evidence="4 5">
    <name type="scientific">Malassezia globosa (strain ATCC MYA-4612 / CBS 7966)</name>
    <name type="common">Dandruff-associated fungus</name>
    <dbReference type="NCBI Taxonomy" id="425265"/>
    <lineage>
        <taxon>Eukaryota</taxon>
        <taxon>Fungi</taxon>
        <taxon>Dikarya</taxon>
        <taxon>Basidiomycota</taxon>
        <taxon>Ustilaginomycotina</taxon>
        <taxon>Malasseziomycetes</taxon>
        <taxon>Malasseziales</taxon>
        <taxon>Malasseziaceae</taxon>
        <taxon>Malassezia</taxon>
    </lineage>
</organism>
<name>A8PS33_MALGO</name>
<dbReference type="GO" id="GO:0005768">
    <property type="term" value="C:endosome"/>
    <property type="evidence" value="ECO:0007669"/>
    <property type="project" value="TreeGrafter"/>
</dbReference>
<dbReference type="EMBL" id="AAYY01000001">
    <property type="protein sequence ID" value="EDP45195.1"/>
    <property type="molecule type" value="Genomic_DNA"/>
</dbReference>
<dbReference type="InterPro" id="IPR025304">
    <property type="entry name" value="ALIX_V_dom"/>
</dbReference>
<keyword evidence="2" id="KW-0175">Coiled coil</keyword>
<evidence type="ECO:0000256" key="1">
    <source>
        <dbReference type="ARBA" id="ARBA00038154"/>
    </source>
</evidence>
<feature type="domain" description="BRO1" evidence="3">
    <location>
        <begin position="1"/>
        <end position="218"/>
    </location>
</feature>